<dbReference type="RefSeq" id="WP_353567466.1">
    <property type="nucleotide sequence ID" value="NZ_BAABRI010000014.1"/>
</dbReference>
<dbReference type="Pfam" id="PF01850">
    <property type="entry name" value="PIN"/>
    <property type="match status" value="1"/>
</dbReference>
<dbReference type="InterPro" id="IPR029060">
    <property type="entry name" value="PIN-like_dom_sf"/>
</dbReference>
<keyword evidence="5 8" id="KW-0378">Hydrolase</keyword>
<reference evidence="10 11" key="1">
    <citation type="submission" date="2024-02" db="EMBL/GenBank/DDBJ databases">
        <title>Haloferula sargassicola NBRC 104335.</title>
        <authorList>
            <person name="Ichikawa N."/>
            <person name="Katano-Makiyama Y."/>
            <person name="Hidaka K."/>
        </authorList>
    </citation>
    <scope>NUCLEOTIDE SEQUENCE [LARGE SCALE GENOMIC DNA]</scope>
    <source>
        <strain evidence="10 11">NBRC 104335</strain>
    </source>
</reference>
<comment type="similarity">
    <text evidence="7 8">Belongs to the PINc/VapC protein family.</text>
</comment>
<comment type="function">
    <text evidence="8">Toxic component of a toxin-antitoxin (TA) system. An RNase.</text>
</comment>
<dbReference type="GO" id="GO:0004519">
    <property type="term" value="F:endonuclease activity"/>
    <property type="evidence" value="ECO:0007669"/>
    <property type="project" value="UniProtKB-KW"/>
</dbReference>
<comment type="caution">
    <text evidence="10">The sequence shown here is derived from an EMBL/GenBank/DDBJ whole genome shotgun (WGS) entry which is preliminary data.</text>
</comment>
<organism evidence="10 11">
    <name type="scientific">Haloferula sargassicola</name>
    <dbReference type="NCBI Taxonomy" id="490096"/>
    <lineage>
        <taxon>Bacteria</taxon>
        <taxon>Pseudomonadati</taxon>
        <taxon>Verrucomicrobiota</taxon>
        <taxon>Verrucomicrobiia</taxon>
        <taxon>Verrucomicrobiales</taxon>
        <taxon>Verrucomicrobiaceae</taxon>
        <taxon>Haloferula</taxon>
    </lineage>
</organism>
<keyword evidence="4 8" id="KW-0479">Metal-binding</keyword>
<dbReference type="InterPro" id="IPR050556">
    <property type="entry name" value="Type_II_TA_system_RNase"/>
</dbReference>
<evidence type="ECO:0000256" key="8">
    <source>
        <dbReference type="HAMAP-Rule" id="MF_00265"/>
    </source>
</evidence>
<dbReference type="HAMAP" id="MF_00265">
    <property type="entry name" value="VapC_Nob1"/>
    <property type="match status" value="1"/>
</dbReference>
<comment type="cofactor">
    <cofactor evidence="1 8">
        <name>Mg(2+)</name>
        <dbReference type="ChEBI" id="CHEBI:18420"/>
    </cofactor>
</comment>
<dbReference type="Gene3D" id="3.40.50.1010">
    <property type="entry name" value="5'-nuclease"/>
    <property type="match status" value="1"/>
</dbReference>
<keyword evidence="6 8" id="KW-0460">Magnesium</keyword>
<keyword evidence="10" id="KW-0255">Endonuclease</keyword>
<dbReference type="SUPFAM" id="SSF88723">
    <property type="entry name" value="PIN domain-like"/>
    <property type="match status" value="1"/>
</dbReference>
<feature type="domain" description="PIN" evidence="9">
    <location>
        <begin position="4"/>
        <end position="111"/>
    </location>
</feature>
<keyword evidence="3 8" id="KW-0540">Nuclease</keyword>
<protein>
    <recommendedName>
        <fullName evidence="8">Ribonuclease VapC</fullName>
        <shortName evidence="8">RNase VapC</shortName>
        <ecNumber evidence="8">3.1.-.-</ecNumber>
    </recommendedName>
    <alternativeName>
        <fullName evidence="8">Toxin VapC</fullName>
    </alternativeName>
</protein>
<gene>
    <name evidence="10" type="primary">vapC_2</name>
    <name evidence="8" type="synonym">vapC</name>
    <name evidence="10" type="ORF">Hsar01_02585</name>
</gene>
<dbReference type="PANTHER" id="PTHR33653:SF1">
    <property type="entry name" value="RIBONUCLEASE VAPC2"/>
    <property type="match status" value="1"/>
</dbReference>
<accession>A0ABP9UQ21</accession>
<dbReference type="EMBL" id="BAABRI010000014">
    <property type="protein sequence ID" value="GAA5483355.1"/>
    <property type="molecule type" value="Genomic_DNA"/>
</dbReference>
<evidence type="ECO:0000256" key="4">
    <source>
        <dbReference type="ARBA" id="ARBA00022723"/>
    </source>
</evidence>
<dbReference type="EC" id="3.1.-.-" evidence="8"/>
<evidence type="ECO:0000256" key="3">
    <source>
        <dbReference type="ARBA" id="ARBA00022722"/>
    </source>
</evidence>
<feature type="binding site" evidence="8">
    <location>
        <position position="5"/>
    </location>
    <ligand>
        <name>Mg(2+)</name>
        <dbReference type="ChEBI" id="CHEBI:18420"/>
    </ligand>
</feature>
<proteinExistence type="inferred from homology"/>
<keyword evidence="11" id="KW-1185">Reference proteome</keyword>
<evidence type="ECO:0000313" key="11">
    <source>
        <dbReference type="Proteomes" id="UP001476282"/>
    </source>
</evidence>
<evidence type="ECO:0000313" key="10">
    <source>
        <dbReference type="EMBL" id="GAA5483355.1"/>
    </source>
</evidence>
<dbReference type="InterPro" id="IPR002716">
    <property type="entry name" value="PIN_dom"/>
</dbReference>
<keyword evidence="8" id="KW-0800">Toxin</keyword>
<feature type="binding site" evidence="8">
    <location>
        <position position="91"/>
    </location>
    <ligand>
        <name>Mg(2+)</name>
        <dbReference type="ChEBI" id="CHEBI:18420"/>
    </ligand>
</feature>
<dbReference type="Proteomes" id="UP001476282">
    <property type="component" value="Unassembled WGS sequence"/>
</dbReference>
<keyword evidence="2 8" id="KW-1277">Toxin-antitoxin system</keyword>
<dbReference type="InterPro" id="IPR022907">
    <property type="entry name" value="VapC_family"/>
</dbReference>
<name>A0ABP9UQ21_9BACT</name>
<evidence type="ECO:0000256" key="1">
    <source>
        <dbReference type="ARBA" id="ARBA00001946"/>
    </source>
</evidence>
<evidence type="ECO:0000256" key="2">
    <source>
        <dbReference type="ARBA" id="ARBA00022649"/>
    </source>
</evidence>
<dbReference type="PANTHER" id="PTHR33653">
    <property type="entry name" value="RIBONUCLEASE VAPC2"/>
    <property type="match status" value="1"/>
</dbReference>
<evidence type="ECO:0000256" key="7">
    <source>
        <dbReference type="ARBA" id="ARBA00038093"/>
    </source>
</evidence>
<sequence length="127" mass="14010">MLHLDTNVLIDLSSRQSTIADTAASWLQAGESLACASVTWTEFCNGPCNEEQRSSALSLIEDRISDFTRHDAEFASELFNATGRRRGSVIDCMIAACAIAENARLATFNLRDFQPFEPHGLRLQSLT</sequence>
<evidence type="ECO:0000259" key="9">
    <source>
        <dbReference type="Pfam" id="PF01850"/>
    </source>
</evidence>
<evidence type="ECO:0000256" key="6">
    <source>
        <dbReference type="ARBA" id="ARBA00022842"/>
    </source>
</evidence>
<evidence type="ECO:0000256" key="5">
    <source>
        <dbReference type="ARBA" id="ARBA00022801"/>
    </source>
</evidence>